<protein>
    <submittedName>
        <fullName evidence="5">Long-chain-fatty-acid--CoA ligase</fullName>
        <ecNumber evidence="5">6.2.1.3</ecNumber>
    </submittedName>
</protein>
<evidence type="ECO:0000256" key="1">
    <source>
        <dbReference type="ARBA" id="ARBA00006432"/>
    </source>
</evidence>
<evidence type="ECO:0000313" key="6">
    <source>
        <dbReference type="Proteomes" id="UP000315082"/>
    </source>
</evidence>
<dbReference type="InterPro" id="IPR042099">
    <property type="entry name" value="ANL_N_sf"/>
</dbReference>
<dbReference type="PANTHER" id="PTHR43201">
    <property type="entry name" value="ACYL-COA SYNTHETASE"/>
    <property type="match status" value="1"/>
</dbReference>
<dbReference type="EMBL" id="CP036348">
    <property type="protein sequence ID" value="QDV70027.1"/>
    <property type="molecule type" value="Genomic_DNA"/>
</dbReference>
<organism evidence="5 6">
    <name type="scientific">Rosistilla carotiformis</name>
    <dbReference type="NCBI Taxonomy" id="2528017"/>
    <lineage>
        <taxon>Bacteria</taxon>
        <taxon>Pseudomonadati</taxon>
        <taxon>Planctomycetota</taxon>
        <taxon>Planctomycetia</taxon>
        <taxon>Pirellulales</taxon>
        <taxon>Pirellulaceae</taxon>
        <taxon>Rosistilla</taxon>
    </lineage>
</organism>
<feature type="domain" description="AMP-dependent synthetase/ligase" evidence="3">
    <location>
        <begin position="30"/>
        <end position="363"/>
    </location>
</feature>
<dbReference type="InterPro" id="IPR045851">
    <property type="entry name" value="AMP-bd_C_sf"/>
</dbReference>
<dbReference type="Pfam" id="PF13193">
    <property type="entry name" value="AMP-binding_C"/>
    <property type="match status" value="1"/>
</dbReference>
<dbReference type="KEGG" id="rcf:Poly24_37460"/>
<dbReference type="EC" id="6.2.1.3" evidence="5"/>
<dbReference type="InterPro" id="IPR000873">
    <property type="entry name" value="AMP-dep_synth/lig_dom"/>
</dbReference>
<feature type="domain" description="AMP-binding enzyme C-terminal" evidence="4">
    <location>
        <begin position="413"/>
        <end position="486"/>
    </location>
</feature>
<dbReference type="AlphaFoldDB" id="A0A518JWV3"/>
<accession>A0A518JWV3</accession>
<dbReference type="SUPFAM" id="SSF56801">
    <property type="entry name" value="Acetyl-CoA synthetase-like"/>
    <property type="match status" value="1"/>
</dbReference>
<evidence type="ECO:0000256" key="2">
    <source>
        <dbReference type="ARBA" id="ARBA00022598"/>
    </source>
</evidence>
<sequence length="493" mass="53174">MHTKIEDYWSPAPLLELFDQYAGKFIDLDRDVQVDGDQLRSRRDQLVRLLQEASLRPGDRVVFSLGNGPGFVATLMAILEIGAAPLLTHVDTPPPELLRHAQACGARWIASEKWSAAQMSDVAVSACPIDADSWCEFTWSTVDESNKNFAGDFPGVGGVPLNMTSGTTGRPKLAMRHAEAAVAEARNYIDAMQIGANEQFFCTVPMSHGYGFGTCLAVPLLSGASVVSTRVFNPRLALRALSDHAITTFSAVPAMLDLLLAAAPAGYSHLPKRVFSAGAPLSERTSSHFMKRTGKVARPLYGTTETGGISLVGELDSPCLESCVGLPMRGMRAEIRRDPEAPEIDERFGRVYIHSDAAMVGYLTKTGVDTSALDDGWFNTGDIGYLDEQGSIHLVGRESDVINVFGMKVIPSEVEKVISEFPGISDVKVYAGKHRSGSEIVKAAVAGVDAEDVESLKKHCETQLAPYKVPGRIICLESLPRTGLGKIIKAELP</sequence>
<dbReference type="InterPro" id="IPR025110">
    <property type="entry name" value="AMP-bd_C"/>
</dbReference>
<evidence type="ECO:0000259" key="3">
    <source>
        <dbReference type="Pfam" id="PF00501"/>
    </source>
</evidence>
<dbReference type="Pfam" id="PF00501">
    <property type="entry name" value="AMP-binding"/>
    <property type="match status" value="1"/>
</dbReference>
<dbReference type="Proteomes" id="UP000315082">
    <property type="component" value="Chromosome"/>
</dbReference>
<reference evidence="5 6" key="1">
    <citation type="submission" date="2019-02" db="EMBL/GenBank/DDBJ databases">
        <title>Deep-cultivation of Planctomycetes and their phenomic and genomic characterization uncovers novel biology.</title>
        <authorList>
            <person name="Wiegand S."/>
            <person name="Jogler M."/>
            <person name="Boedeker C."/>
            <person name="Pinto D."/>
            <person name="Vollmers J."/>
            <person name="Rivas-Marin E."/>
            <person name="Kohn T."/>
            <person name="Peeters S.H."/>
            <person name="Heuer A."/>
            <person name="Rast P."/>
            <person name="Oberbeckmann S."/>
            <person name="Bunk B."/>
            <person name="Jeske O."/>
            <person name="Meyerdierks A."/>
            <person name="Storesund J.E."/>
            <person name="Kallscheuer N."/>
            <person name="Luecker S."/>
            <person name="Lage O.M."/>
            <person name="Pohl T."/>
            <person name="Merkel B.J."/>
            <person name="Hornburger P."/>
            <person name="Mueller R.-W."/>
            <person name="Bruemmer F."/>
            <person name="Labrenz M."/>
            <person name="Spormann A.M."/>
            <person name="Op den Camp H."/>
            <person name="Overmann J."/>
            <person name="Amann R."/>
            <person name="Jetten M.S.M."/>
            <person name="Mascher T."/>
            <person name="Medema M.H."/>
            <person name="Devos D.P."/>
            <person name="Kaster A.-K."/>
            <person name="Ovreas L."/>
            <person name="Rohde M."/>
            <person name="Galperin M.Y."/>
            <person name="Jogler C."/>
        </authorList>
    </citation>
    <scope>NUCLEOTIDE SEQUENCE [LARGE SCALE GENOMIC DNA]</scope>
    <source>
        <strain evidence="5 6">Poly24</strain>
    </source>
</reference>
<dbReference type="Gene3D" id="3.40.50.12780">
    <property type="entry name" value="N-terminal domain of ligase-like"/>
    <property type="match status" value="1"/>
</dbReference>
<dbReference type="Gene3D" id="3.30.300.30">
    <property type="match status" value="1"/>
</dbReference>
<comment type="similarity">
    <text evidence="1">Belongs to the ATP-dependent AMP-binding enzyme family.</text>
</comment>
<evidence type="ECO:0000259" key="4">
    <source>
        <dbReference type="Pfam" id="PF13193"/>
    </source>
</evidence>
<keyword evidence="6" id="KW-1185">Reference proteome</keyword>
<evidence type="ECO:0000313" key="5">
    <source>
        <dbReference type="EMBL" id="QDV70027.1"/>
    </source>
</evidence>
<gene>
    <name evidence="5" type="primary">lcfB_4</name>
    <name evidence="5" type="ORF">Poly24_37460</name>
</gene>
<dbReference type="GO" id="GO:0004467">
    <property type="term" value="F:long-chain fatty acid-CoA ligase activity"/>
    <property type="evidence" value="ECO:0007669"/>
    <property type="project" value="UniProtKB-EC"/>
</dbReference>
<name>A0A518JWV3_9BACT</name>
<dbReference type="GO" id="GO:0031956">
    <property type="term" value="F:medium-chain fatty acid-CoA ligase activity"/>
    <property type="evidence" value="ECO:0007669"/>
    <property type="project" value="TreeGrafter"/>
</dbReference>
<proteinExistence type="inferred from homology"/>
<dbReference type="PANTHER" id="PTHR43201:SF5">
    <property type="entry name" value="MEDIUM-CHAIN ACYL-COA LIGASE ACSF2, MITOCHONDRIAL"/>
    <property type="match status" value="1"/>
</dbReference>
<keyword evidence="2 5" id="KW-0436">Ligase</keyword>
<dbReference type="CDD" id="cd04433">
    <property type="entry name" value="AFD_class_I"/>
    <property type="match status" value="1"/>
</dbReference>
<dbReference type="RefSeq" id="WP_197452000.1">
    <property type="nucleotide sequence ID" value="NZ_CP036348.1"/>
</dbReference>